<keyword evidence="2" id="KW-0229">DNA integration</keyword>
<dbReference type="SUPFAM" id="SSF56349">
    <property type="entry name" value="DNA breaking-rejoining enzymes"/>
    <property type="match status" value="1"/>
</dbReference>
<reference evidence="6 7" key="1">
    <citation type="submission" date="2020-08" db="EMBL/GenBank/DDBJ databases">
        <title>Sequencing the genomes of 1000 actinobacteria strains.</title>
        <authorList>
            <person name="Klenk H.-P."/>
        </authorList>
    </citation>
    <scope>NUCLEOTIDE SEQUENCE [LARGE SCALE GENOMIC DNA]</scope>
    <source>
        <strain evidence="6 7">DSM 22242</strain>
    </source>
</reference>
<dbReference type="PANTHER" id="PTHR30349">
    <property type="entry name" value="PHAGE INTEGRASE-RELATED"/>
    <property type="match status" value="1"/>
</dbReference>
<name>A0A7W5D154_9ACTN</name>
<dbReference type="InterPro" id="IPR028259">
    <property type="entry name" value="AP2-like_int_N"/>
</dbReference>
<dbReference type="Pfam" id="PF14659">
    <property type="entry name" value="Phage_int_SAM_3"/>
    <property type="match status" value="1"/>
</dbReference>
<dbReference type="Pfam" id="PF14657">
    <property type="entry name" value="Arm-DNA-bind_4"/>
    <property type="match status" value="1"/>
</dbReference>
<feature type="domain" description="Tyr recombinase" evidence="5">
    <location>
        <begin position="166"/>
        <end position="349"/>
    </location>
</feature>
<dbReference type="InterPro" id="IPR002104">
    <property type="entry name" value="Integrase_catalytic"/>
</dbReference>
<dbReference type="InterPro" id="IPR004107">
    <property type="entry name" value="Integrase_SAM-like_N"/>
</dbReference>
<evidence type="ECO:0000256" key="1">
    <source>
        <dbReference type="ARBA" id="ARBA00008857"/>
    </source>
</evidence>
<dbReference type="InterPro" id="IPR011010">
    <property type="entry name" value="DNA_brk_join_enz"/>
</dbReference>
<dbReference type="CDD" id="cd01189">
    <property type="entry name" value="INT_ICEBs1_C_like"/>
    <property type="match status" value="1"/>
</dbReference>
<evidence type="ECO:0000313" key="6">
    <source>
        <dbReference type="EMBL" id="MBB3171008.1"/>
    </source>
</evidence>
<evidence type="ECO:0000256" key="3">
    <source>
        <dbReference type="ARBA" id="ARBA00023125"/>
    </source>
</evidence>
<comment type="similarity">
    <text evidence="1">Belongs to the 'phage' integrase family.</text>
</comment>
<proteinExistence type="inferred from homology"/>
<dbReference type="Pfam" id="PF00589">
    <property type="entry name" value="Phage_integrase"/>
    <property type="match status" value="1"/>
</dbReference>
<dbReference type="AlphaFoldDB" id="A0A7W5D154"/>
<dbReference type="EMBL" id="JACHYA010000002">
    <property type="protein sequence ID" value="MBB3171008.1"/>
    <property type="molecule type" value="Genomic_DNA"/>
</dbReference>
<dbReference type="GO" id="GO:0006310">
    <property type="term" value="P:DNA recombination"/>
    <property type="evidence" value="ECO:0007669"/>
    <property type="project" value="UniProtKB-KW"/>
</dbReference>
<dbReference type="GO" id="GO:0003677">
    <property type="term" value="F:DNA binding"/>
    <property type="evidence" value="ECO:0007669"/>
    <property type="project" value="UniProtKB-KW"/>
</dbReference>
<dbReference type="Gene3D" id="1.10.443.10">
    <property type="entry name" value="Intergrase catalytic core"/>
    <property type="match status" value="1"/>
</dbReference>
<dbReference type="GeneID" id="93356876"/>
<dbReference type="RefSeq" id="WP_123185564.1">
    <property type="nucleotide sequence ID" value="NZ_JACHYA010000002.1"/>
</dbReference>
<dbReference type="InterPro" id="IPR050090">
    <property type="entry name" value="Tyrosine_recombinase_XerCD"/>
</dbReference>
<evidence type="ECO:0000256" key="2">
    <source>
        <dbReference type="ARBA" id="ARBA00022908"/>
    </source>
</evidence>
<gene>
    <name evidence="6" type="ORF">FHR31_000820</name>
</gene>
<keyword evidence="4" id="KW-0233">DNA recombination</keyword>
<sequence length="371" mass="43125">MSVSKDRERGTFYVQCRYKDWTGEPKKKTKRGFKTEKEARKWEYEFLKRMEGAPTMLFSEFYQVYAADVKPRLRRNTWESKAHMIETKILPYLGNKRVNEISSLDILNWENELLAMRTCNGLEYSQTYLHSICNQLSAMLNHAVRYYGLTVNPMAKVGKIGSKQADEMSFWTKDEYLRFSRAMMDKPQSFIAFEILYWCGLRLGELLALTPEDFDFEAKRLSITKSYQRMHGEDVITAPKTPKSARSIVMPEFLVGEVIDFMRCIPDLRNDDRLIPVTKSFLHHEMDRGAKAAGVKRIRIHDLRHSHVSLLIELGYSALAIADRLGHESTEVTMRYAHLFPNKQEDMACDLDVQRGSAESPFDMARPMKQA</sequence>
<dbReference type="InterPro" id="IPR010998">
    <property type="entry name" value="Integrase_recombinase_N"/>
</dbReference>
<accession>A0A7W5D154</accession>
<dbReference type="PANTHER" id="PTHR30349:SF64">
    <property type="entry name" value="PROPHAGE INTEGRASE INTD-RELATED"/>
    <property type="match status" value="1"/>
</dbReference>
<dbReference type="GO" id="GO:0015074">
    <property type="term" value="P:DNA integration"/>
    <property type="evidence" value="ECO:0007669"/>
    <property type="project" value="UniProtKB-KW"/>
</dbReference>
<dbReference type="PROSITE" id="PS51898">
    <property type="entry name" value="TYR_RECOMBINASE"/>
    <property type="match status" value="1"/>
</dbReference>
<evidence type="ECO:0000256" key="4">
    <source>
        <dbReference type="ARBA" id="ARBA00023172"/>
    </source>
</evidence>
<dbReference type="Gene3D" id="1.10.150.130">
    <property type="match status" value="1"/>
</dbReference>
<dbReference type="InterPro" id="IPR013762">
    <property type="entry name" value="Integrase-like_cat_sf"/>
</dbReference>
<evidence type="ECO:0000259" key="5">
    <source>
        <dbReference type="PROSITE" id="PS51898"/>
    </source>
</evidence>
<protein>
    <submittedName>
        <fullName evidence="6">Integrase</fullName>
    </submittedName>
</protein>
<organism evidence="6 7">
    <name type="scientific">Parvibacter caecicola</name>
    <dbReference type="NCBI Taxonomy" id="747645"/>
    <lineage>
        <taxon>Bacteria</taxon>
        <taxon>Bacillati</taxon>
        <taxon>Actinomycetota</taxon>
        <taxon>Coriobacteriia</taxon>
        <taxon>Coriobacteriales</taxon>
        <taxon>Coriobacteriaceae</taxon>
        <taxon>Parvibacter</taxon>
    </lineage>
</organism>
<keyword evidence="3" id="KW-0238">DNA-binding</keyword>
<dbReference type="Proteomes" id="UP000530850">
    <property type="component" value="Unassembled WGS sequence"/>
</dbReference>
<comment type="caution">
    <text evidence="6">The sequence shown here is derived from an EMBL/GenBank/DDBJ whole genome shotgun (WGS) entry which is preliminary data.</text>
</comment>
<evidence type="ECO:0000313" key="7">
    <source>
        <dbReference type="Proteomes" id="UP000530850"/>
    </source>
</evidence>